<accession>A0A1M5BDL0</accession>
<evidence type="ECO:0000313" key="2">
    <source>
        <dbReference type="Proteomes" id="UP000184159"/>
    </source>
</evidence>
<dbReference type="InterPro" id="IPR036412">
    <property type="entry name" value="HAD-like_sf"/>
</dbReference>
<dbReference type="CDD" id="cd01427">
    <property type="entry name" value="HAD_like"/>
    <property type="match status" value="1"/>
</dbReference>
<keyword evidence="2" id="KW-1185">Reference proteome</keyword>
<dbReference type="InterPro" id="IPR023214">
    <property type="entry name" value="HAD_sf"/>
</dbReference>
<organism evidence="1 2">
    <name type="scientific">Vibrio gazogenes DSM 21264 = NBRC 103151</name>
    <dbReference type="NCBI Taxonomy" id="1123492"/>
    <lineage>
        <taxon>Bacteria</taxon>
        <taxon>Pseudomonadati</taxon>
        <taxon>Pseudomonadota</taxon>
        <taxon>Gammaproteobacteria</taxon>
        <taxon>Vibrionales</taxon>
        <taxon>Vibrionaceae</taxon>
        <taxon>Vibrio</taxon>
    </lineage>
</organism>
<dbReference type="Proteomes" id="UP000184159">
    <property type="component" value="Unassembled WGS sequence"/>
</dbReference>
<proteinExistence type="predicted"/>
<dbReference type="NCBIfam" id="TIGR01549">
    <property type="entry name" value="HAD-SF-IA-v1"/>
    <property type="match status" value="1"/>
</dbReference>
<reference evidence="2" key="1">
    <citation type="submission" date="2016-11" db="EMBL/GenBank/DDBJ databases">
        <authorList>
            <person name="Varghese N."/>
            <person name="Submissions S."/>
        </authorList>
    </citation>
    <scope>NUCLEOTIDE SEQUENCE [LARGE SCALE GENOMIC DNA]</scope>
    <source>
        <strain evidence="2">DSM 21264</strain>
    </source>
</reference>
<dbReference type="Gene3D" id="3.40.50.1000">
    <property type="entry name" value="HAD superfamily/HAD-like"/>
    <property type="match status" value="1"/>
</dbReference>
<gene>
    <name evidence="1" type="ORF">SAMN02745781_02207</name>
</gene>
<dbReference type="SUPFAM" id="SSF56784">
    <property type="entry name" value="HAD-like"/>
    <property type="match status" value="1"/>
</dbReference>
<dbReference type="EMBL" id="FQUH01000009">
    <property type="protein sequence ID" value="SHF40643.1"/>
    <property type="molecule type" value="Genomic_DNA"/>
</dbReference>
<name>A0A1M5BDL0_VIBGA</name>
<dbReference type="InterPro" id="IPR006439">
    <property type="entry name" value="HAD-SF_hydro_IA"/>
</dbReference>
<evidence type="ECO:0000313" key="1">
    <source>
        <dbReference type="EMBL" id="SHF40643.1"/>
    </source>
</evidence>
<dbReference type="RefSeq" id="WP_072959129.1">
    <property type="nucleotide sequence ID" value="NZ_FQUH01000009.1"/>
</dbReference>
<dbReference type="Gene3D" id="1.10.150.400">
    <property type="match status" value="1"/>
</dbReference>
<protein>
    <submittedName>
        <fullName evidence="1">Haloacid dehalogenase superfamily, subfamily IA, variant 1 with third motif having Dx(3-4)D or Dx(3-4)E</fullName>
    </submittedName>
</protein>
<dbReference type="AlphaFoldDB" id="A0A1M5BDL0"/>
<sequence>MKINNDKKRLISEIDNFDVISFDIFDTLVLRNVFEPIDIFKAVESRYKFENNDLSANGFATERVEAEHRARVKRNNQEDITFDNIYEELSLIYPEIYLSLKDLEIQTETDFIVRNDTMYEVFEYAKSHDKKIVLISDMYLPKNMIHDLVSNLGYSGFKELYVSCEQLKTKHFGTLYEHIKSELDLDYNKWLHIGDNYHSDVVNAQKHGISAFHYKKINERDNSYLEINSLEDSIFTAMEINRFHTSSKRDYWYEFGYFNIGRLFYSFNHWLTKNIDRNVNEVLFLARDGYLPQKIYKEFRKFDKTLPKDKYFYTSRRAFQWPTVILENSDKEIVHILTGFNPQFDQKLTLSEIFKSIDIDVNCYKDLINSHGLSLDKELSLSDGSHDSAKKIINELLPVIKEKLVQEKLRLIKYFDQEMLNHDNVAIVDIGWRGSIQKSIQLILGKPVQGYYFSTNPFLHEEIKNHSKGFLTDKGMPSDINEFATKYLMILELLFTAPHGTLNGFREENGKIIPILEDEIVNKTFMKSVSSLQEGCLDYISDILKYKSYFDNIDSYTAVKRLKDTLERERLSDLLAFSEISNYIGFGVESEKKEYVKSYDFDHQFSFEKAVSESRFNLWPGAFLVKDSERYITSGEYYRLYCSGNESVAFDRQPTANLELELARKIYRYIKYRGIKLSVLRAVYSIRLIISSYKNRKKR</sequence>